<evidence type="ECO:0000256" key="2">
    <source>
        <dbReference type="PROSITE-ProRule" id="PRU00335"/>
    </source>
</evidence>
<dbReference type="PROSITE" id="PS50977">
    <property type="entry name" value="HTH_TETR_2"/>
    <property type="match status" value="1"/>
</dbReference>
<feature type="domain" description="HTH tetR-type" evidence="3">
    <location>
        <begin position="20"/>
        <end position="80"/>
    </location>
</feature>
<dbReference type="Gene3D" id="1.10.357.10">
    <property type="entry name" value="Tetracycline Repressor, domain 2"/>
    <property type="match status" value="1"/>
</dbReference>
<dbReference type="PANTHER" id="PTHR30055:SF146">
    <property type="entry name" value="HTH-TYPE TRANSCRIPTIONAL DUAL REGULATOR CECR"/>
    <property type="match status" value="1"/>
</dbReference>
<sequence length="215" mass="23625">MSTFCDSQRGPGRPRQLDVSEREAIIIDAAERVIVAQGLAAASMTAIAHEASMSKRTLYEVFESRSALFASIIRRMHNKLTRPLAPCEFDLPLAERLRLLMTPTGEKFTDPLPLAILRAVITEAGRQPELAAEFMQEGPHALYAMVREELDRSVARGELRIGDTAAAARLLADMAHGNVLEHLVTSQTACERQQAYESRLELAIRVFLGGIADAA</sequence>
<dbReference type="Proteomes" id="UP001081283">
    <property type="component" value="Unassembled WGS sequence"/>
</dbReference>
<accession>A0ABT3YDA7</accession>
<protein>
    <submittedName>
        <fullName evidence="4">TetR/AcrR family transcriptional regulator</fullName>
    </submittedName>
</protein>
<dbReference type="InterPro" id="IPR001647">
    <property type="entry name" value="HTH_TetR"/>
</dbReference>
<reference evidence="4" key="1">
    <citation type="submission" date="2022-10" db="EMBL/GenBank/DDBJ databases">
        <title>Hoeflea sp. J2-29, isolated from marine algae.</title>
        <authorList>
            <person name="Kristyanto S."/>
            <person name="Kim J.M."/>
            <person name="Jeon C.O."/>
        </authorList>
    </citation>
    <scope>NUCLEOTIDE SEQUENCE</scope>
    <source>
        <strain evidence="4">J2-29</strain>
    </source>
</reference>
<feature type="DNA-binding region" description="H-T-H motif" evidence="2">
    <location>
        <begin position="43"/>
        <end position="62"/>
    </location>
</feature>
<dbReference type="InterPro" id="IPR036271">
    <property type="entry name" value="Tet_transcr_reg_TetR-rel_C_sf"/>
</dbReference>
<organism evidence="4 5">
    <name type="scientific">Hoeflea ulvae</name>
    <dbReference type="NCBI Taxonomy" id="2983764"/>
    <lineage>
        <taxon>Bacteria</taxon>
        <taxon>Pseudomonadati</taxon>
        <taxon>Pseudomonadota</taxon>
        <taxon>Alphaproteobacteria</taxon>
        <taxon>Hyphomicrobiales</taxon>
        <taxon>Rhizobiaceae</taxon>
        <taxon>Hoeflea</taxon>
    </lineage>
</organism>
<dbReference type="SUPFAM" id="SSF46689">
    <property type="entry name" value="Homeodomain-like"/>
    <property type="match status" value="1"/>
</dbReference>
<dbReference type="RefSeq" id="WP_267611712.1">
    <property type="nucleotide sequence ID" value="NZ_JAOVZQ010000001.1"/>
</dbReference>
<gene>
    <name evidence="4" type="ORF">OEG82_06990</name>
</gene>
<dbReference type="SUPFAM" id="SSF48498">
    <property type="entry name" value="Tetracyclin repressor-like, C-terminal domain"/>
    <property type="match status" value="1"/>
</dbReference>
<evidence type="ECO:0000313" key="5">
    <source>
        <dbReference type="Proteomes" id="UP001081283"/>
    </source>
</evidence>
<dbReference type="InterPro" id="IPR039536">
    <property type="entry name" value="TetR_C_Proteobacteria"/>
</dbReference>
<keyword evidence="1 2" id="KW-0238">DNA-binding</keyword>
<name>A0ABT3YDA7_9HYPH</name>
<proteinExistence type="predicted"/>
<evidence type="ECO:0000313" key="4">
    <source>
        <dbReference type="EMBL" id="MCY0093764.1"/>
    </source>
</evidence>
<dbReference type="InterPro" id="IPR050109">
    <property type="entry name" value="HTH-type_TetR-like_transc_reg"/>
</dbReference>
<dbReference type="Pfam" id="PF00440">
    <property type="entry name" value="TetR_N"/>
    <property type="match status" value="1"/>
</dbReference>
<comment type="caution">
    <text evidence="4">The sequence shown here is derived from an EMBL/GenBank/DDBJ whole genome shotgun (WGS) entry which is preliminary data.</text>
</comment>
<dbReference type="PANTHER" id="PTHR30055">
    <property type="entry name" value="HTH-TYPE TRANSCRIPTIONAL REGULATOR RUTR"/>
    <property type="match status" value="1"/>
</dbReference>
<dbReference type="InterPro" id="IPR009057">
    <property type="entry name" value="Homeodomain-like_sf"/>
</dbReference>
<dbReference type="Pfam" id="PF14246">
    <property type="entry name" value="TetR_C_7"/>
    <property type="match status" value="1"/>
</dbReference>
<evidence type="ECO:0000259" key="3">
    <source>
        <dbReference type="PROSITE" id="PS50977"/>
    </source>
</evidence>
<dbReference type="EMBL" id="JAOVZQ010000001">
    <property type="protein sequence ID" value="MCY0093764.1"/>
    <property type="molecule type" value="Genomic_DNA"/>
</dbReference>
<dbReference type="PRINTS" id="PR00455">
    <property type="entry name" value="HTHTETR"/>
</dbReference>
<evidence type="ECO:0000256" key="1">
    <source>
        <dbReference type="ARBA" id="ARBA00023125"/>
    </source>
</evidence>
<keyword evidence="5" id="KW-1185">Reference proteome</keyword>